<dbReference type="PANTHER" id="PTHR30024:SF42">
    <property type="entry name" value="ALIPHATIC SULFONATES-BINDING PROTEIN-RELATED"/>
    <property type="match status" value="1"/>
</dbReference>
<dbReference type="Gene3D" id="3.40.190.10">
    <property type="entry name" value="Periplasmic binding protein-like II"/>
    <property type="match status" value="2"/>
</dbReference>
<evidence type="ECO:0000313" key="8">
    <source>
        <dbReference type="EMBL" id="KAB1852742.1"/>
    </source>
</evidence>
<dbReference type="FunFam" id="3.40.190.10:FF:000050">
    <property type="entry name" value="Sulfonate ABC transporter substrate-binding protein"/>
    <property type="match status" value="1"/>
</dbReference>
<dbReference type="AlphaFoldDB" id="A0A5N4W8Q6"/>
<dbReference type="Pfam" id="PF09084">
    <property type="entry name" value="NMT1"/>
    <property type="match status" value="1"/>
</dbReference>
<evidence type="ECO:0000256" key="3">
    <source>
        <dbReference type="ARBA" id="ARBA00022448"/>
    </source>
</evidence>
<evidence type="ECO:0000313" key="9">
    <source>
        <dbReference type="Proteomes" id="UP000325788"/>
    </source>
</evidence>
<dbReference type="Proteomes" id="UP000325788">
    <property type="component" value="Unassembled WGS sequence"/>
</dbReference>
<feature type="domain" description="Solute-binding protein family 3/N-terminal" evidence="7">
    <location>
        <begin position="43"/>
        <end position="258"/>
    </location>
</feature>
<comment type="similarity">
    <text evidence="2">Belongs to the bacterial solute-binding protein SsuA/TauA family.</text>
</comment>
<protein>
    <recommendedName>
        <fullName evidence="6">Putative aliphatic sulfonates-binding protein</fullName>
    </recommendedName>
</protein>
<organism evidence="8 9">
    <name type="scientific">Acinetobacter tandoii</name>
    <dbReference type="NCBI Taxonomy" id="202954"/>
    <lineage>
        <taxon>Bacteria</taxon>
        <taxon>Pseudomonadati</taxon>
        <taxon>Pseudomonadota</taxon>
        <taxon>Gammaproteobacteria</taxon>
        <taxon>Moraxellales</taxon>
        <taxon>Moraxellaceae</taxon>
        <taxon>Acinetobacter</taxon>
    </lineage>
</organism>
<evidence type="ECO:0000256" key="4">
    <source>
        <dbReference type="ARBA" id="ARBA00022729"/>
    </source>
</evidence>
<dbReference type="InterPro" id="IPR001638">
    <property type="entry name" value="Solute-binding_3/MltF_N"/>
</dbReference>
<dbReference type="SUPFAM" id="SSF53850">
    <property type="entry name" value="Periplasmic binding protein-like II"/>
    <property type="match status" value="1"/>
</dbReference>
<keyword evidence="4" id="KW-0732">Signal</keyword>
<dbReference type="GO" id="GO:0042597">
    <property type="term" value="C:periplasmic space"/>
    <property type="evidence" value="ECO:0007669"/>
    <property type="project" value="UniProtKB-SubCell"/>
</dbReference>
<dbReference type="NCBIfam" id="NF008588">
    <property type="entry name" value="PRK11553.1"/>
    <property type="match status" value="1"/>
</dbReference>
<evidence type="ECO:0000256" key="5">
    <source>
        <dbReference type="ARBA" id="ARBA00055538"/>
    </source>
</evidence>
<dbReference type="GO" id="GO:0016020">
    <property type="term" value="C:membrane"/>
    <property type="evidence" value="ECO:0007669"/>
    <property type="project" value="InterPro"/>
</dbReference>
<name>A0A5N4W8Q6_9GAMM</name>
<dbReference type="InterPro" id="IPR015168">
    <property type="entry name" value="SsuA/THI5"/>
</dbReference>
<dbReference type="GO" id="GO:0042626">
    <property type="term" value="F:ATPase-coupled transmembrane transporter activity"/>
    <property type="evidence" value="ECO:0007669"/>
    <property type="project" value="InterPro"/>
</dbReference>
<dbReference type="InterPro" id="IPR010067">
    <property type="entry name" value="ABC_SsuA_sub-bd"/>
</dbReference>
<proteinExistence type="inferred from homology"/>
<reference evidence="8 9" key="1">
    <citation type="submission" date="2019-09" db="EMBL/GenBank/DDBJ databases">
        <title>Draft genome sequence of Acinetobacter tandoii W4-4-4 isolated from environmental water sample.</title>
        <authorList>
            <person name="Wee S.K."/>
            <person name="Yan B."/>
            <person name="Mustaffa S.B."/>
            <person name="Yap E.P.H."/>
        </authorList>
    </citation>
    <scope>NUCLEOTIDE SEQUENCE [LARGE SCALE GENOMIC DNA]</scope>
    <source>
        <strain evidence="8 9">W4-4-4</strain>
    </source>
</reference>
<dbReference type="PANTHER" id="PTHR30024">
    <property type="entry name" value="ALIPHATIC SULFONATES-BINDING PROTEIN-RELATED"/>
    <property type="match status" value="1"/>
</dbReference>
<dbReference type="EMBL" id="VXLD01000012">
    <property type="protein sequence ID" value="KAB1852742.1"/>
    <property type="molecule type" value="Genomic_DNA"/>
</dbReference>
<dbReference type="NCBIfam" id="TIGR01728">
    <property type="entry name" value="SsuA_fam"/>
    <property type="match status" value="1"/>
</dbReference>
<comment type="function">
    <text evidence="5">Part of a binding-protein-dependent transport system for aliphatic sulfonates. Putative binding protein.</text>
</comment>
<gene>
    <name evidence="8" type="ORF">F4W09_14240</name>
</gene>
<keyword evidence="3" id="KW-0813">Transport</keyword>
<evidence type="ECO:0000259" key="7">
    <source>
        <dbReference type="SMART" id="SM00062"/>
    </source>
</evidence>
<comment type="subcellular location">
    <subcellularLocation>
        <location evidence="1">Periplasm</location>
    </subcellularLocation>
</comment>
<comment type="caution">
    <text evidence="8">The sequence shown here is derived from an EMBL/GenBank/DDBJ whole genome shotgun (WGS) entry which is preliminary data.</text>
</comment>
<evidence type="ECO:0000256" key="2">
    <source>
        <dbReference type="ARBA" id="ARBA00010742"/>
    </source>
</evidence>
<sequence length="331" mass="36120">MNALKTITFVGITALSLALSACQKSESSQTQAATQNKAESVDTLSIGYQKSSLNLLVARQQKLFEQEFPHAKIEWKEFPAGPQMLEALAVGAVDFGAVGNTPPIFAQAAGKDLSYVGYELVPANSQALLIPQSSSIQSIQELKGKRIAVQKGSSAHELLAKVLQKAGLSWQDIQPIWLPPADARAAFDKQSIDAWSIWEPYLSAAEQDAHAKVLIDGTAFPKTYSFYIGNPKFIAAHPQATAQFLHGLNQADQWVLKNQPQALTVYTQSTGLQTSIAQRVIDKRLKPSPIQTLTPEVVQAQQQIADLFQQVQLIPKNIQVQTTVWAAPKTH</sequence>
<dbReference type="RefSeq" id="WP_151505138.1">
    <property type="nucleotide sequence ID" value="NZ_VXLD01000012.1"/>
</dbReference>
<evidence type="ECO:0000256" key="1">
    <source>
        <dbReference type="ARBA" id="ARBA00004418"/>
    </source>
</evidence>
<evidence type="ECO:0000256" key="6">
    <source>
        <dbReference type="ARBA" id="ARBA00070228"/>
    </source>
</evidence>
<accession>A0A5N4W8Q6</accession>
<dbReference type="PROSITE" id="PS51257">
    <property type="entry name" value="PROKAR_LIPOPROTEIN"/>
    <property type="match status" value="1"/>
</dbReference>
<dbReference type="SMART" id="SM00062">
    <property type="entry name" value="PBPb"/>
    <property type="match status" value="1"/>
</dbReference>